<dbReference type="SUPFAM" id="SSF50090">
    <property type="entry name" value="Electron transport accessory proteins"/>
    <property type="match status" value="1"/>
</dbReference>
<evidence type="ECO:0000256" key="2">
    <source>
        <dbReference type="ARBA" id="ARBA00009098"/>
    </source>
</evidence>
<dbReference type="AlphaFoldDB" id="A0A9R1CR16"/>
<dbReference type="Pfam" id="PF02211">
    <property type="entry name" value="NHase_beta_C"/>
    <property type="match status" value="1"/>
</dbReference>
<evidence type="ECO:0000256" key="5">
    <source>
        <dbReference type="ARBA" id="ARBA00044877"/>
    </source>
</evidence>
<name>A0A9R1CR16_9EURY</name>
<dbReference type="EMBL" id="JAHLKM010000009">
    <property type="protein sequence ID" value="MCQ4333529.1"/>
    <property type="molecule type" value="Genomic_DNA"/>
</dbReference>
<comment type="catalytic activity">
    <reaction evidence="5">
        <text>an aliphatic primary amide = an aliphatic nitrile + H2O</text>
        <dbReference type="Rhea" id="RHEA:12673"/>
        <dbReference type="ChEBI" id="CHEBI:15377"/>
        <dbReference type="ChEBI" id="CHEBI:65285"/>
        <dbReference type="ChEBI" id="CHEBI:80291"/>
        <dbReference type="EC" id="4.2.1.84"/>
    </reaction>
</comment>
<protein>
    <recommendedName>
        <fullName evidence="3">nitrile hydratase</fullName>
        <ecNumber evidence="3">4.2.1.84</ecNumber>
    </recommendedName>
</protein>
<dbReference type="InterPro" id="IPR042262">
    <property type="entry name" value="CN_hydtase_beta_C"/>
</dbReference>
<dbReference type="EC" id="4.2.1.84" evidence="3"/>
<reference evidence="8" key="1">
    <citation type="journal article" date="2023" name="Front. Microbiol.">
        <title>Genomic-based phylogenetic and metabolic analyses of the genus Natronomonas, and description of Natronomonas aquatica sp. nov.</title>
        <authorList>
            <person name="Garcia-Roldan A."/>
            <person name="Duran-Viseras A."/>
            <person name="de la Haba R.R."/>
            <person name="Corral P."/>
            <person name="Sanchez-Porro C."/>
            <person name="Ventosa A."/>
        </authorList>
    </citation>
    <scope>NUCLEOTIDE SEQUENCE</scope>
    <source>
        <strain evidence="8">F2-12</strain>
    </source>
</reference>
<comment type="function">
    <text evidence="1">NHase catalyzes the hydration of various nitrile compounds to the corresponding amides.</text>
</comment>
<evidence type="ECO:0000259" key="7">
    <source>
        <dbReference type="Pfam" id="PF21006"/>
    </source>
</evidence>
<evidence type="ECO:0000313" key="9">
    <source>
        <dbReference type="Proteomes" id="UP001139494"/>
    </source>
</evidence>
<dbReference type="Gene3D" id="1.10.472.20">
    <property type="entry name" value="Nitrile hydratase, beta subunit"/>
    <property type="match status" value="1"/>
</dbReference>
<feature type="domain" description="Nitrile hydratase beta subunit-like N-terminal" evidence="7">
    <location>
        <begin position="1"/>
        <end position="102"/>
    </location>
</feature>
<dbReference type="InterPro" id="IPR049054">
    <property type="entry name" value="CN_hydtase_beta-like_N"/>
</dbReference>
<dbReference type="Proteomes" id="UP001139494">
    <property type="component" value="Unassembled WGS sequence"/>
</dbReference>
<evidence type="ECO:0000256" key="3">
    <source>
        <dbReference type="ARBA" id="ARBA00013079"/>
    </source>
</evidence>
<dbReference type="RefSeq" id="WP_256029552.1">
    <property type="nucleotide sequence ID" value="NZ_JAHLKM010000009.1"/>
</dbReference>
<evidence type="ECO:0000313" key="8">
    <source>
        <dbReference type="EMBL" id="MCQ4333529.1"/>
    </source>
</evidence>
<feature type="domain" description="Nitrile hydratase beta subunit" evidence="6">
    <location>
        <begin position="132"/>
        <end position="222"/>
    </location>
</feature>
<evidence type="ECO:0000259" key="6">
    <source>
        <dbReference type="Pfam" id="PF02211"/>
    </source>
</evidence>
<dbReference type="GO" id="GO:0046914">
    <property type="term" value="F:transition metal ion binding"/>
    <property type="evidence" value="ECO:0007669"/>
    <property type="project" value="InterPro"/>
</dbReference>
<dbReference type="GO" id="GO:0018822">
    <property type="term" value="F:nitrile hydratase activity"/>
    <property type="evidence" value="ECO:0007669"/>
    <property type="project" value="UniProtKB-EC"/>
</dbReference>
<evidence type="ECO:0000256" key="1">
    <source>
        <dbReference type="ARBA" id="ARBA00004042"/>
    </source>
</evidence>
<organism evidence="8 9">
    <name type="scientific">Natronomonas aquatica</name>
    <dbReference type="NCBI Taxonomy" id="2841590"/>
    <lineage>
        <taxon>Archaea</taxon>
        <taxon>Methanobacteriati</taxon>
        <taxon>Methanobacteriota</taxon>
        <taxon>Stenosarchaea group</taxon>
        <taxon>Halobacteria</taxon>
        <taxon>Halobacteriales</taxon>
        <taxon>Natronomonadaceae</taxon>
        <taxon>Natronomonas</taxon>
    </lineage>
</organism>
<proteinExistence type="inferred from homology"/>
<gene>
    <name evidence="8" type="primary">nthB</name>
    <name evidence="8" type="ORF">KM295_08580</name>
</gene>
<keyword evidence="9" id="KW-1185">Reference proteome</keyword>
<dbReference type="InterPro" id="IPR008990">
    <property type="entry name" value="Elect_transpt_acc-like_dom_sf"/>
</dbReference>
<keyword evidence="4 8" id="KW-0456">Lyase</keyword>
<evidence type="ECO:0000256" key="4">
    <source>
        <dbReference type="ARBA" id="ARBA00023239"/>
    </source>
</evidence>
<dbReference type="Gene3D" id="2.30.30.50">
    <property type="match status" value="1"/>
</dbReference>
<dbReference type="InterPro" id="IPR024690">
    <property type="entry name" value="CN_hydtase_beta_dom_C"/>
</dbReference>
<dbReference type="PIRSF" id="PIRSF001427">
    <property type="entry name" value="NHase_beta"/>
    <property type="match status" value="1"/>
</dbReference>
<dbReference type="Pfam" id="PF21006">
    <property type="entry name" value="NHase_beta_N"/>
    <property type="match status" value="1"/>
</dbReference>
<dbReference type="NCBIfam" id="TIGR03888">
    <property type="entry name" value="nitrile_beta"/>
    <property type="match status" value="1"/>
</dbReference>
<dbReference type="InterPro" id="IPR003168">
    <property type="entry name" value="Nitrile_hydratase_bsu"/>
</dbReference>
<sequence length="228" mass="26176">MNGIHDMGGIHGFGAVPVDDAQFHADWERVVFALVRTIRPQGIYNIDESRHGIERMAPADYLAATYFERWLASLERNLVKKGHLTEDEIEAAHQRARDLENPADLVPERLDPDLAERVREAFRRPASFDRPDDEPQFAEGDAVRVRNNHPEGHTRCPRYVRRTTGKIRSLHGNHVFPDASAHGEERDEPLYTVAFDADEVWGPDAEDPDDTIHVDLWEPYLRPTEDER</sequence>
<accession>A0A9R1CR16</accession>
<comment type="similarity">
    <text evidence="2">Belongs to the nitrile hydratase subunit beta family.</text>
</comment>
<comment type="caution">
    <text evidence="8">The sequence shown here is derived from an EMBL/GenBank/DDBJ whole genome shotgun (WGS) entry which is preliminary data.</text>
</comment>